<dbReference type="SMART" id="SM00530">
    <property type="entry name" value="HTH_XRE"/>
    <property type="match status" value="1"/>
</dbReference>
<protein>
    <recommendedName>
        <fullName evidence="1">HTH cro/C1-type domain-containing protein</fullName>
    </recommendedName>
</protein>
<gene>
    <name evidence="2" type="ORF">AZI87_08365</name>
</gene>
<dbReference type="GO" id="GO:0003677">
    <property type="term" value="F:DNA binding"/>
    <property type="evidence" value="ECO:0007669"/>
    <property type="project" value="InterPro"/>
</dbReference>
<dbReference type="OrthoDB" id="5298444at2"/>
<dbReference type="CDD" id="cd00093">
    <property type="entry name" value="HTH_XRE"/>
    <property type="match status" value="1"/>
</dbReference>
<dbReference type="InterPro" id="IPR001387">
    <property type="entry name" value="Cro/C1-type_HTH"/>
</dbReference>
<reference evidence="2 3" key="1">
    <citation type="submission" date="2016-03" db="EMBL/GenBank/DDBJ databases">
        <authorList>
            <person name="Ploux O."/>
        </authorList>
    </citation>
    <scope>NUCLEOTIDE SEQUENCE [LARGE SCALE GENOMIC DNA]</scope>
    <source>
        <strain evidence="2 3">EC13</strain>
    </source>
</reference>
<dbReference type="AlphaFoldDB" id="A0A162GY79"/>
<evidence type="ECO:0000313" key="3">
    <source>
        <dbReference type="Proteomes" id="UP000075799"/>
    </source>
</evidence>
<proteinExistence type="predicted"/>
<dbReference type="Pfam" id="PF13443">
    <property type="entry name" value="HTH_26"/>
    <property type="match status" value="1"/>
</dbReference>
<comment type="caution">
    <text evidence="2">The sequence shown here is derived from an EMBL/GenBank/DDBJ whole genome shotgun (WGS) entry which is preliminary data.</text>
</comment>
<name>A0A162GY79_BDEBC</name>
<dbReference type="SUPFAM" id="SSF47413">
    <property type="entry name" value="lambda repressor-like DNA-binding domains"/>
    <property type="match status" value="1"/>
</dbReference>
<dbReference type="EMBL" id="LUKD01000001">
    <property type="protein sequence ID" value="KYG69211.1"/>
    <property type="molecule type" value="Genomic_DNA"/>
</dbReference>
<evidence type="ECO:0000313" key="2">
    <source>
        <dbReference type="EMBL" id="KYG69211.1"/>
    </source>
</evidence>
<dbReference type="Proteomes" id="UP000075799">
    <property type="component" value="Unassembled WGS sequence"/>
</dbReference>
<feature type="domain" description="HTH cro/C1-type" evidence="1">
    <location>
        <begin position="9"/>
        <end position="63"/>
    </location>
</feature>
<dbReference type="Gene3D" id="1.10.260.40">
    <property type="entry name" value="lambda repressor-like DNA-binding domains"/>
    <property type="match status" value="1"/>
</dbReference>
<dbReference type="InterPro" id="IPR010982">
    <property type="entry name" value="Lambda_DNA-bd_dom_sf"/>
</dbReference>
<sequence length="239" mass="27409">MEHSRYLETIKKVLRTREVTYSELAAHLKMTESGVKKMLNAKDISFRRILQICDALGILPGQLFSLSEKSFIAEVTLSKQQEEALLKQRSLLAVYWRLTVEGRDLSEIEGLQKLSKTELKKILDKLVNLELLSLKRGTYTPRHVGKFKWNEETKLVKILNQEWSELTLQRALEKKKGALHRLVSMKLSEESYARLQQGLTKVLDEAVQNSENEELTLSKKQMHNFTALVATVAQGVLDT</sequence>
<dbReference type="RefSeq" id="WP_063206110.1">
    <property type="nucleotide sequence ID" value="NZ_LUKD01000001.1"/>
</dbReference>
<organism evidence="2 3">
    <name type="scientific">Bdellovibrio bacteriovorus</name>
    <dbReference type="NCBI Taxonomy" id="959"/>
    <lineage>
        <taxon>Bacteria</taxon>
        <taxon>Pseudomonadati</taxon>
        <taxon>Bdellovibrionota</taxon>
        <taxon>Bdellovibrionia</taxon>
        <taxon>Bdellovibrionales</taxon>
        <taxon>Pseudobdellovibrionaceae</taxon>
        <taxon>Bdellovibrio</taxon>
    </lineage>
</organism>
<accession>A0A162GY79</accession>
<evidence type="ECO:0000259" key="1">
    <source>
        <dbReference type="SMART" id="SM00530"/>
    </source>
</evidence>